<evidence type="ECO:0000259" key="2">
    <source>
        <dbReference type="Pfam" id="PF12680"/>
    </source>
</evidence>
<dbReference type="EMBL" id="VBPA01000306">
    <property type="protein sequence ID" value="TMQ69370.1"/>
    <property type="molecule type" value="Genomic_DNA"/>
</dbReference>
<comment type="caution">
    <text evidence="3">The sequence shown here is derived from an EMBL/GenBank/DDBJ whole genome shotgun (WGS) entry which is preliminary data.</text>
</comment>
<evidence type="ECO:0000313" key="3">
    <source>
        <dbReference type="EMBL" id="TMQ69370.1"/>
    </source>
</evidence>
<dbReference type="AlphaFoldDB" id="A0A538U0E3"/>
<dbReference type="SUPFAM" id="SSF54427">
    <property type="entry name" value="NTF2-like"/>
    <property type="match status" value="1"/>
</dbReference>
<dbReference type="Proteomes" id="UP000319836">
    <property type="component" value="Unassembled WGS sequence"/>
</dbReference>
<protein>
    <submittedName>
        <fullName evidence="3">Nuclear transport factor 2 family protein</fullName>
    </submittedName>
</protein>
<feature type="domain" description="SnoaL-like" evidence="2">
    <location>
        <begin position="30"/>
        <end position="130"/>
    </location>
</feature>
<evidence type="ECO:0000256" key="1">
    <source>
        <dbReference type="SAM" id="MobiDB-lite"/>
    </source>
</evidence>
<name>A0A538U0E3_UNCEI</name>
<proteinExistence type="predicted"/>
<dbReference type="InterPro" id="IPR032710">
    <property type="entry name" value="NTF2-like_dom_sf"/>
</dbReference>
<dbReference type="InterPro" id="IPR037401">
    <property type="entry name" value="SnoaL-like"/>
</dbReference>
<organism evidence="3 4">
    <name type="scientific">Eiseniibacteriota bacterium</name>
    <dbReference type="NCBI Taxonomy" id="2212470"/>
    <lineage>
        <taxon>Bacteria</taxon>
        <taxon>Candidatus Eiseniibacteriota</taxon>
    </lineage>
</organism>
<dbReference type="Pfam" id="PF12680">
    <property type="entry name" value="SnoaL_2"/>
    <property type="match status" value="1"/>
</dbReference>
<sequence length="156" mass="17078">MSDGSEGSNVRGPHTHEGDPMGDAREMAAAFEAVLKTGDFAKLGALIQEYATDDFVEEWPQSGERLTKDASIRMGEMYQEKSGTSPTFSYKRMLGGGDSFVVEGTIDYGDGIPVSYVGIGEVRDGKVSRMTEYFANPFEAPAWRADFVERMEPVKA</sequence>
<dbReference type="Gene3D" id="3.10.450.50">
    <property type="match status" value="1"/>
</dbReference>
<feature type="compositionally biased region" description="Basic and acidic residues" evidence="1">
    <location>
        <begin position="14"/>
        <end position="25"/>
    </location>
</feature>
<accession>A0A538U0E3</accession>
<gene>
    <name evidence="3" type="ORF">E6K80_11915</name>
</gene>
<feature type="region of interest" description="Disordered" evidence="1">
    <location>
        <begin position="1"/>
        <end position="25"/>
    </location>
</feature>
<evidence type="ECO:0000313" key="4">
    <source>
        <dbReference type="Proteomes" id="UP000319836"/>
    </source>
</evidence>
<reference evidence="3 4" key="1">
    <citation type="journal article" date="2019" name="Nat. Microbiol.">
        <title>Mediterranean grassland soil C-N compound turnover is dependent on rainfall and depth, and is mediated by genomically divergent microorganisms.</title>
        <authorList>
            <person name="Diamond S."/>
            <person name="Andeer P.F."/>
            <person name="Li Z."/>
            <person name="Crits-Christoph A."/>
            <person name="Burstein D."/>
            <person name="Anantharaman K."/>
            <person name="Lane K.R."/>
            <person name="Thomas B.C."/>
            <person name="Pan C."/>
            <person name="Northen T.R."/>
            <person name="Banfield J.F."/>
        </authorList>
    </citation>
    <scope>NUCLEOTIDE SEQUENCE [LARGE SCALE GENOMIC DNA]</scope>
    <source>
        <strain evidence="3">WS_10</strain>
    </source>
</reference>